<evidence type="ECO:0000313" key="1">
    <source>
        <dbReference type="EMBL" id="KAA3470698.1"/>
    </source>
</evidence>
<evidence type="ECO:0000313" key="2">
    <source>
        <dbReference type="Proteomes" id="UP000325315"/>
    </source>
</evidence>
<keyword evidence="2" id="KW-1185">Reference proteome</keyword>
<dbReference type="Proteomes" id="UP000325315">
    <property type="component" value="Unassembled WGS sequence"/>
</dbReference>
<sequence length="64" mass="7557">MDIPNTTFRTQYGHYEFLVRPSHECSSCIYEPYESALLTMLLRKSALSKWTEISKRVLINLNPY</sequence>
<accession>A0A5B6VNX8</accession>
<protein>
    <submittedName>
        <fullName evidence="1">Uncharacterized protein</fullName>
    </submittedName>
</protein>
<reference evidence="2" key="1">
    <citation type="journal article" date="2019" name="Plant Biotechnol. J.">
        <title>Genome sequencing of the Australian wild diploid species Gossypium australe highlights disease resistance and delayed gland morphogenesis.</title>
        <authorList>
            <person name="Cai Y."/>
            <person name="Cai X."/>
            <person name="Wang Q."/>
            <person name="Wang P."/>
            <person name="Zhang Y."/>
            <person name="Cai C."/>
            <person name="Xu Y."/>
            <person name="Wang K."/>
            <person name="Zhou Z."/>
            <person name="Wang C."/>
            <person name="Geng S."/>
            <person name="Li B."/>
            <person name="Dong Q."/>
            <person name="Hou Y."/>
            <person name="Wang H."/>
            <person name="Ai P."/>
            <person name="Liu Z."/>
            <person name="Yi F."/>
            <person name="Sun M."/>
            <person name="An G."/>
            <person name="Cheng J."/>
            <person name="Zhang Y."/>
            <person name="Shi Q."/>
            <person name="Xie Y."/>
            <person name="Shi X."/>
            <person name="Chang Y."/>
            <person name="Huang F."/>
            <person name="Chen Y."/>
            <person name="Hong S."/>
            <person name="Mi L."/>
            <person name="Sun Q."/>
            <person name="Zhang L."/>
            <person name="Zhou B."/>
            <person name="Peng R."/>
            <person name="Zhang X."/>
            <person name="Liu F."/>
        </authorList>
    </citation>
    <scope>NUCLEOTIDE SEQUENCE [LARGE SCALE GENOMIC DNA]</scope>
    <source>
        <strain evidence="2">cv. PA1801</strain>
    </source>
</reference>
<dbReference type="AlphaFoldDB" id="A0A5B6VNX8"/>
<name>A0A5B6VNX8_9ROSI</name>
<gene>
    <name evidence="1" type="ORF">EPI10_016386</name>
</gene>
<proteinExistence type="predicted"/>
<comment type="caution">
    <text evidence="1">The sequence shown here is derived from an EMBL/GenBank/DDBJ whole genome shotgun (WGS) entry which is preliminary data.</text>
</comment>
<organism evidence="1 2">
    <name type="scientific">Gossypium australe</name>
    <dbReference type="NCBI Taxonomy" id="47621"/>
    <lineage>
        <taxon>Eukaryota</taxon>
        <taxon>Viridiplantae</taxon>
        <taxon>Streptophyta</taxon>
        <taxon>Embryophyta</taxon>
        <taxon>Tracheophyta</taxon>
        <taxon>Spermatophyta</taxon>
        <taxon>Magnoliopsida</taxon>
        <taxon>eudicotyledons</taxon>
        <taxon>Gunneridae</taxon>
        <taxon>Pentapetalae</taxon>
        <taxon>rosids</taxon>
        <taxon>malvids</taxon>
        <taxon>Malvales</taxon>
        <taxon>Malvaceae</taxon>
        <taxon>Malvoideae</taxon>
        <taxon>Gossypium</taxon>
    </lineage>
</organism>
<dbReference type="EMBL" id="SMMG02000006">
    <property type="protein sequence ID" value="KAA3470698.1"/>
    <property type="molecule type" value="Genomic_DNA"/>
</dbReference>